<sequence>MNKELVGWLVRSKKGRDSGKLYIVADVLDDFHVALMDGQKFNFTRRKRKNKKHLWILTKADADVVQGIMSRDEKCLPNIFKLLELEAKEV</sequence>
<dbReference type="Gene3D" id="2.30.30.30">
    <property type="match status" value="1"/>
</dbReference>
<evidence type="ECO:0000256" key="2">
    <source>
        <dbReference type="ARBA" id="ARBA00023274"/>
    </source>
</evidence>
<dbReference type="SUPFAM" id="SSF50104">
    <property type="entry name" value="Translation proteins SH3-like domain"/>
    <property type="match status" value="1"/>
</dbReference>
<dbReference type="GO" id="GO:1990904">
    <property type="term" value="C:ribonucleoprotein complex"/>
    <property type="evidence" value="ECO:0007669"/>
    <property type="project" value="UniProtKB-KW"/>
</dbReference>
<reference evidence="3" key="1">
    <citation type="submission" date="2021-04" db="EMBL/GenBank/DDBJ databases">
        <title>Proteiniclasticum sedimins sp. nov., an obligate anaerobic bacterium isolated from anaerobic sludge.</title>
        <authorList>
            <person name="Liu J."/>
        </authorList>
    </citation>
    <scope>NUCLEOTIDE SEQUENCE</scope>
    <source>
        <strain evidence="3">BAD-10</strain>
    </source>
</reference>
<name>A0A941HQB8_9CLOT</name>
<accession>A0A941HQB8</accession>
<gene>
    <name evidence="3" type="ORF">KCG48_07980</name>
</gene>
<evidence type="ECO:0000256" key="1">
    <source>
        <dbReference type="ARBA" id="ARBA00022980"/>
    </source>
</evidence>
<keyword evidence="1" id="KW-0689">Ribosomal protein</keyword>
<comment type="caution">
    <text evidence="3">The sequence shown here is derived from an EMBL/GenBank/DDBJ whole genome shotgun (WGS) entry which is preliminary data.</text>
</comment>
<dbReference type="GO" id="GO:0005840">
    <property type="term" value="C:ribosome"/>
    <property type="evidence" value="ECO:0007669"/>
    <property type="project" value="UniProtKB-KW"/>
</dbReference>
<proteinExistence type="predicted"/>
<dbReference type="CDD" id="cd06088">
    <property type="entry name" value="KOW_RPL14"/>
    <property type="match status" value="1"/>
</dbReference>
<dbReference type="InterPro" id="IPR008991">
    <property type="entry name" value="Translation_prot_SH3-like_sf"/>
</dbReference>
<keyword evidence="4" id="KW-1185">Reference proteome</keyword>
<dbReference type="RefSeq" id="WP_211801138.1">
    <property type="nucleotide sequence ID" value="NZ_JAGSCS010000009.1"/>
</dbReference>
<protein>
    <submittedName>
        <fullName evidence="3">KOW domain-containing RNA-binding protein</fullName>
    </submittedName>
</protein>
<dbReference type="EMBL" id="JAGSCS010000009">
    <property type="protein sequence ID" value="MBR0576281.1"/>
    <property type="molecule type" value="Genomic_DNA"/>
</dbReference>
<evidence type="ECO:0000313" key="3">
    <source>
        <dbReference type="EMBL" id="MBR0576281.1"/>
    </source>
</evidence>
<dbReference type="AlphaFoldDB" id="A0A941HQB8"/>
<keyword evidence="2" id="KW-0687">Ribonucleoprotein</keyword>
<evidence type="ECO:0000313" key="4">
    <source>
        <dbReference type="Proteomes" id="UP000675379"/>
    </source>
</evidence>
<organism evidence="3 4">
    <name type="scientific">Proteiniclasticum sediminis</name>
    <dbReference type="NCBI Taxonomy" id="2804028"/>
    <lineage>
        <taxon>Bacteria</taxon>
        <taxon>Bacillati</taxon>
        <taxon>Bacillota</taxon>
        <taxon>Clostridia</taxon>
        <taxon>Eubacteriales</taxon>
        <taxon>Clostridiaceae</taxon>
        <taxon>Proteiniclasticum</taxon>
    </lineage>
</organism>
<dbReference type="InterPro" id="IPR041985">
    <property type="entry name" value="Ribosomal_eL14_KOW"/>
</dbReference>
<dbReference type="InterPro" id="IPR014722">
    <property type="entry name" value="Rib_uL2_dom2"/>
</dbReference>
<dbReference type="Proteomes" id="UP000675379">
    <property type="component" value="Unassembled WGS sequence"/>
</dbReference>